<evidence type="ECO:0000313" key="3">
    <source>
        <dbReference type="Proteomes" id="UP000276215"/>
    </source>
</evidence>
<accession>A0A3N4JTV1</accession>
<sequence length="185" mass="19851">MTPDLGSFLFGRDVQIITYPVESLEGLYCASLYPSKFQLFSPIEKHDGQSSLCSGTGYTSTTAIGALVYRLDVEIGRESAFVKGDRVVVASTRIPTPVSLADLVAPQSLITHAGPQTPPSRDSHVHLNAQDPTGDSTESTHGARTPTKGESKPKVPAVDWWNKTTTEVKTAAGRTLRPLLDAAEK</sequence>
<protein>
    <submittedName>
        <fullName evidence="2">Uncharacterized protein</fullName>
    </submittedName>
</protein>
<reference evidence="2 3" key="1">
    <citation type="journal article" date="2018" name="Nat. Ecol. Evol.">
        <title>Pezizomycetes genomes reveal the molecular basis of ectomycorrhizal truffle lifestyle.</title>
        <authorList>
            <person name="Murat C."/>
            <person name="Payen T."/>
            <person name="Noel B."/>
            <person name="Kuo A."/>
            <person name="Morin E."/>
            <person name="Chen J."/>
            <person name="Kohler A."/>
            <person name="Krizsan K."/>
            <person name="Balestrini R."/>
            <person name="Da Silva C."/>
            <person name="Montanini B."/>
            <person name="Hainaut M."/>
            <person name="Levati E."/>
            <person name="Barry K.W."/>
            <person name="Belfiori B."/>
            <person name="Cichocki N."/>
            <person name="Clum A."/>
            <person name="Dockter R.B."/>
            <person name="Fauchery L."/>
            <person name="Guy J."/>
            <person name="Iotti M."/>
            <person name="Le Tacon F."/>
            <person name="Lindquist E.A."/>
            <person name="Lipzen A."/>
            <person name="Malagnac F."/>
            <person name="Mello A."/>
            <person name="Molinier V."/>
            <person name="Miyauchi S."/>
            <person name="Poulain J."/>
            <person name="Riccioni C."/>
            <person name="Rubini A."/>
            <person name="Sitrit Y."/>
            <person name="Splivallo R."/>
            <person name="Traeger S."/>
            <person name="Wang M."/>
            <person name="Zifcakova L."/>
            <person name="Wipf D."/>
            <person name="Zambonelli A."/>
            <person name="Paolocci F."/>
            <person name="Nowrousian M."/>
            <person name="Ottonello S."/>
            <person name="Baldrian P."/>
            <person name="Spatafora J.W."/>
            <person name="Henrissat B."/>
            <person name="Nagy L.G."/>
            <person name="Aury J.M."/>
            <person name="Wincker P."/>
            <person name="Grigoriev I.V."/>
            <person name="Bonfante P."/>
            <person name="Martin F.M."/>
        </authorList>
    </citation>
    <scope>NUCLEOTIDE SEQUENCE [LARGE SCALE GENOMIC DNA]</scope>
    <source>
        <strain evidence="2 3">120613-1</strain>
    </source>
</reference>
<dbReference type="Proteomes" id="UP000276215">
    <property type="component" value="Unassembled WGS sequence"/>
</dbReference>
<feature type="compositionally biased region" description="Polar residues" evidence="1">
    <location>
        <begin position="130"/>
        <end position="142"/>
    </location>
</feature>
<dbReference type="AlphaFoldDB" id="A0A3N4JTV1"/>
<evidence type="ECO:0000313" key="2">
    <source>
        <dbReference type="EMBL" id="RPB01617.1"/>
    </source>
</evidence>
<name>A0A3N4JTV1_9PEZI</name>
<proteinExistence type="predicted"/>
<organism evidence="2 3">
    <name type="scientific">Choiromyces venosus 120613-1</name>
    <dbReference type="NCBI Taxonomy" id="1336337"/>
    <lineage>
        <taxon>Eukaryota</taxon>
        <taxon>Fungi</taxon>
        <taxon>Dikarya</taxon>
        <taxon>Ascomycota</taxon>
        <taxon>Pezizomycotina</taxon>
        <taxon>Pezizomycetes</taxon>
        <taxon>Pezizales</taxon>
        <taxon>Tuberaceae</taxon>
        <taxon>Choiromyces</taxon>
    </lineage>
</organism>
<feature type="region of interest" description="Disordered" evidence="1">
    <location>
        <begin position="110"/>
        <end position="159"/>
    </location>
</feature>
<keyword evidence="3" id="KW-1185">Reference proteome</keyword>
<dbReference type="EMBL" id="ML120372">
    <property type="protein sequence ID" value="RPB01617.1"/>
    <property type="molecule type" value="Genomic_DNA"/>
</dbReference>
<evidence type="ECO:0000256" key="1">
    <source>
        <dbReference type="SAM" id="MobiDB-lite"/>
    </source>
</evidence>
<gene>
    <name evidence="2" type="ORF">L873DRAFT_636215</name>
</gene>